<evidence type="ECO:0000313" key="2">
    <source>
        <dbReference type="EMBL" id="PGH23291.1"/>
    </source>
</evidence>
<reference evidence="2 3" key="1">
    <citation type="submission" date="2017-10" db="EMBL/GenBank/DDBJ databases">
        <title>Comparative genomics in systemic dimorphic fungi from Ajellomycetaceae.</title>
        <authorList>
            <person name="Munoz J.F."/>
            <person name="Mcewen J.G."/>
            <person name="Clay O.K."/>
            <person name="Cuomo C.A."/>
        </authorList>
    </citation>
    <scope>NUCLEOTIDE SEQUENCE [LARGE SCALE GENOMIC DNA]</scope>
    <source>
        <strain evidence="2 3">UAMH7299</strain>
    </source>
</reference>
<dbReference type="OrthoDB" id="1658288at2759"/>
<keyword evidence="1" id="KW-0472">Membrane</keyword>
<protein>
    <submittedName>
        <fullName evidence="2">Uncharacterized protein</fullName>
    </submittedName>
</protein>
<evidence type="ECO:0000256" key="1">
    <source>
        <dbReference type="SAM" id="Phobius"/>
    </source>
</evidence>
<dbReference type="STRING" id="1447883.A0A2B7YQF4"/>
<keyword evidence="1" id="KW-0812">Transmembrane</keyword>
<organism evidence="2 3">
    <name type="scientific">Polytolypa hystricis (strain UAMH7299)</name>
    <dbReference type="NCBI Taxonomy" id="1447883"/>
    <lineage>
        <taxon>Eukaryota</taxon>
        <taxon>Fungi</taxon>
        <taxon>Dikarya</taxon>
        <taxon>Ascomycota</taxon>
        <taxon>Pezizomycotina</taxon>
        <taxon>Eurotiomycetes</taxon>
        <taxon>Eurotiomycetidae</taxon>
        <taxon>Onygenales</taxon>
        <taxon>Onygenales incertae sedis</taxon>
        <taxon>Polytolypa</taxon>
    </lineage>
</organism>
<feature type="transmembrane region" description="Helical" evidence="1">
    <location>
        <begin position="74"/>
        <end position="90"/>
    </location>
</feature>
<dbReference type="AlphaFoldDB" id="A0A2B7YQF4"/>
<dbReference type="Proteomes" id="UP000224634">
    <property type="component" value="Unassembled WGS sequence"/>
</dbReference>
<sequence>MDHLLSNYGVSKSEIKPRQIYSFSGLSLTMLIFAVRLLLDYSMIESIQSLEGYATHPVVRKWALNMPYRDQKVGLARLAVIVVGPLYWLAQRRLLGLARCCSQWLLGDEVNIMNSQNKDFSKANEQGDYVKTMMDAIHNLGNLYANQSELDKAKVMY</sequence>
<keyword evidence="3" id="KW-1185">Reference proteome</keyword>
<name>A0A2B7YQF4_POLH7</name>
<keyword evidence="1" id="KW-1133">Transmembrane helix</keyword>
<comment type="caution">
    <text evidence="2">The sequence shown here is derived from an EMBL/GenBank/DDBJ whole genome shotgun (WGS) entry which is preliminary data.</text>
</comment>
<proteinExistence type="predicted"/>
<gene>
    <name evidence="2" type="ORF">AJ80_02707</name>
</gene>
<evidence type="ECO:0000313" key="3">
    <source>
        <dbReference type="Proteomes" id="UP000224634"/>
    </source>
</evidence>
<accession>A0A2B7YQF4</accession>
<dbReference type="EMBL" id="PDNA01000026">
    <property type="protein sequence ID" value="PGH23291.1"/>
    <property type="molecule type" value="Genomic_DNA"/>
</dbReference>
<feature type="transmembrane region" description="Helical" evidence="1">
    <location>
        <begin position="20"/>
        <end position="39"/>
    </location>
</feature>